<organism evidence="3 4">
    <name type="scientific">Leifsonia tongyongensis</name>
    <dbReference type="NCBI Taxonomy" id="1268043"/>
    <lineage>
        <taxon>Bacteria</taxon>
        <taxon>Bacillati</taxon>
        <taxon>Actinomycetota</taxon>
        <taxon>Actinomycetes</taxon>
        <taxon>Micrococcales</taxon>
        <taxon>Microbacteriaceae</taxon>
        <taxon>Leifsonia</taxon>
    </lineage>
</organism>
<dbReference type="RefSeq" id="WP_163287860.1">
    <property type="nucleotide sequence ID" value="NZ_JAAGWY010000001.1"/>
</dbReference>
<reference evidence="3 4" key="1">
    <citation type="journal article" date="2014" name="J. Microbiol.">
        <title>Diaminobutyricibacter tongyongensis gen. nov., sp. nov. and Homoserinibacter gongjuensis gen. nov., sp. nov. belong to the family Microbacteriaceae.</title>
        <authorList>
            <person name="Kim S.J."/>
            <person name="Ahn J.H."/>
            <person name="Weon H.Y."/>
            <person name="Hamada M."/>
            <person name="Suzuki K."/>
            <person name="Kwon S.W."/>
        </authorList>
    </citation>
    <scope>NUCLEOTIDE SEQUENCE [LARGE SCALE GENOMIC DNA]</scope>
    <source>
        <strain evidence="3 4">NBRC 108724</strain>
    </source>
</reference>
<protein>
    <submittedName>
        <fullName evidence="3">Uncharacterized protein</fullName>
    </submittedName>
</protein>
<keyword evidence="4" id="KW-1185">Reference proteome</keyword>
<dbReference type="Proteomes" id="UP000474967">
    <property type="component" value="Unassembled WGS sequence"/>
</dbReference>
<feature type="transmembrane region" description="Helical" evidence="2">
    <location>
        <begin position="111"/>
        <end position="132"/>
    </location>
</feature>
<keyword evidence="2" id="KW-0472">Membrane</keyword>
<evidence type="ECO:0000256" key="1">
    <source>
        <dbReference type="SAM" id="MobiDB-lite"/>
    </source>
</evidence>
<sequence>MTIDEFRKQFADPAGRARMGLNLTGDQAAAILADDVLIESWYRRVQLSLSQAASQSPSPVTVAPNVPSAQQSEVSTPQIEAPRHEPGSGGSAVVASPMHRPAVKGNRGGHIWWAIPTGVAALVLVLAIVGVLSVPAVNGSPVGAPATAGATGKAPAANNGPALKPTPAIPPVSGNITDDQKCTATFCELNVHFTNTSSTPQTLNGDVCVVAHGATFKSNESVSTALNPGDTTDVYVTFERQFSTGTYLGPVFVGDCGDQSTAQASIVTGITVASQSPAELVAANVVADNFTQHCIYSIAGTLHFVFSRWSNGNAVVSFSLDPSGYPLETTLTIVDSGATWSVSDAGDSPVENDPAVQTGGKHILCSAFTVNK</sequence>
<feature type="compositionally biased region" description="Low complexity" evidence="1">
    <location>
        <begin position="146"/>
        <end position="165"/>
    </location>
</feature>
<comment type="caution">
    <text evidence="3">The sequence shown here is derived from an EMBL/GenBank/DDBJ whole genome shotgun (WGS) entry which is preliminary data.</text>
</comment>
<evidence type="ECO:0000313" key="4">
    <source>
        <dbReference type="Proteomes" id="UP000474967"/>
    </source>
</evidence>
<dbReference type="AlphaFoldDB" id="A0A6L9XTM2"/>
<feature type="region of interest" description="Disordered" evidence="1">
    <location>
        <begin position="146"/>
        <end position="175"/>
    </location>
</feature>
<evidence type="ECO:0000256" key="2">
    <source>
        <dbReference type="SAM" id="Phobius"/>
    </source>
</evidence>
<keyword evidence="2" id="KW-0812">Transmembrane</keyword>
<name>A0A6L9XTM2_9MICO</name>
<proteinExistence type="predicted"/>
<accession>A0A6L9XTM2</accession>
<evidence type="ECO:0000313" key="3">
    <source>
        <dbReference type="EMBL" id="NEN04762.1"/>
    </source>
</evidence>
<gene>
    <name evidence="3" type="ORF">G3T36_02660</name>
</gene>
<feature type="region of interest" description="Disordered" evidence="1">
    <location>
        <begin position="53"/>
        <end position="96"/>
    </location>
</feature>
<dbReference type="EMBL" id="JAAGWY010000001">
    <property type="protein sequence ID" value="NEN04762.1"/>
    <property type="molecule type" value="Genomic_DNA"/>
</dbReference>
<keyword evidence="2" id="KW-1133">Transmembrane helix</keyword>
<feature type="compositionally biased region" description="Polar residues" evidence="1">
    <location>
        <begin position="67"/>
        <end position="78"/>
    </location>
</feature>